<accession>A0A125RDV2</accession>
<dbReference type="Proteomes" id="UP000243052">
    <property type="component" value="Chromosome ii"/>
</dbReference>
<dbReference type="GeneID" id="28721819"/>
<dbReference type="InterPro" id="IPR027417">
    <property type="entry name" value="P-loop_NTPase"/>
</dbReference>
<proteinExistence type="predicted"/>
<dbReference type="SUPFAM" id="SSF52540">
    <property type="entry name" value="P-loop containing nucleoside triphosphate hydrolases"/>
    <property type="match status" value="1"/>
</dbReference>
<name>A0A125RDV2_9SACH</name>
<dbReference type="RefSeq" id="XP_017985666.1">
    <property type="nucleotide sequence ID" value="XM_018130238.1"/>
</dbReference>
<dbReference type="PANTHER" id="PTHR10285">
    <property type="entry name" value="URIDINE KINASE"/>
    <property type="match status" value="1"/>
</dbReference>
<gene>
    <name evidence="1" type="ORF">AW171_hschr2182</name>
</gene>
<dbReference type="OrthoDB" id="347435at2759"/>
<sequence length="278" mass="31431">MPSSTIDTILSFVDVKVPEALAQRKGPGPLFILISGIQGSGKSYNAYRLFEHLSKHYKTLNISIDDFYLPHNEQLALSKKYEQNPLLQGRGLPGTHDLDLLEAVIKRLNSPEPGVLVIPKYNKAAFNGEGDRAGYAKVKKPIDIVILEGWFLGFQSIPEAKLALFAGENTNSSLALINQFLRRYETILWKNSELNTLGIVLAADDIQNVYTWRVQQEHELIKNTGSGMTDEQVSQFLTRYMQCYKIYYDRFVRSRALGNICNLIIGLDLQRTTTYVLL</sequence>
<evidence type="ECO:0000313" key="2">
    <source>
        <dbReference type="Proteomes" id="UP000243052"/>
    </source>
</evidence>
<dbReference type="Gene3D" id="3.40.50.300">
    <property type="entry name" value="P-loop containing nucleotide triphosphate hydrolases"/>
    <property type="match status" value="1"/>
</dbReference>
<keyword evidence="2" id="KW-1185">Reference proteome</keyword>
<reference evidence="1 2" key="1">
    <citation type="submission" date="2016-01" db="EMBL/GenBank/DDBJ databases">
        <title>Genome sequence of the yeast Holleya sinecauda.</title>
        <authorList>
            <person name="Dietrich F.S."/>
        </authorList>
    </citation>
    <scope>NUCLEOTIDE SEQUENCE [LARGE SCALE GENOMIC DNA]</scope>
    <source>
        <strain evidence="1 2">ATCC 58844</strain>
    </source>
</reference>
<evidence type="ECO:0000313" key="1">
    <source>
        <dbReference type="EMBL" id="AMD18670.1"/>
    </source>
</evidence>
<protein>
    <submittedName>
        <fullName evidence="1">HBL232Cp</fullName>
    </submittedName>
</protein>
<dbReference type="EMBL" id="CP014242">
    <property type="protein sequence ID" value="AMD18670.1"/>
    <property type="molecule type" value="Genomic_DNA"/>
</dbReference>
<dbReference type="AlphaFoldDB" id="A0A125RDV2"/>
<organism evidence="1 2">
    <name type="scientific">Eremothecium sinecaudum</name>
    <dbReference type="NCBI Taxonomy" id="45286"/>
    <lineage>
        <taxon>Eukaryota</taxon>
        <taxon>Fungi</taxon>
        <taxon>Dikarya</taxon>
        <taxon>Ascomycota</taxon>
        <taxon>Saccharomycotina</taxon>
        <taxon>Saccharomycetes</taxon>
        <taxon>Saccharomycetales</taxon>
        <taxon>Saccharomycetaceae</taxon>
        <taxon>Eremothecium</taxon>
    </lineage>
</organism>
<dbReference type="STRING" id="45286.A0A125RDV2"/>